<feature type="domain" description="Methyltransferase" evidence="1">
    <location>
        <begin position="69"/>
        <end position="251"/>
    </location>
</feature>
<dbReference type="Pfam" id="PF13561">
    <property type="entry name" value="adh_short_C2"/>
    <property type="match status" value="1"/>
</dbReference>
<dbReference type="EMBL" id="JAUCMV010000004">
    <property type="protein sequence ID" value="KAK0402255.1"/>
    <property type="molecule type" value="Genomic_DNA"/>
</dbReference>
<evidence type="ECO:0000313" key="3">
    <source>
        <dbReference type="Proteomes" id="UP001175271"/>
    </source>
</evidence>
<protein>
    <recommendedName>
        <fullName evidence="1">Methyltransferase domain-containing protein</fullName>
    </recommendedName>
</protein>
<comment type="caution">
    <text evidence="2">The sequence shown here is derived from an EMBL/GenBank/DDBJ whole genome shotgun (WGS) entry which is preliminary data.</text>
</comment>
<feature type="domain" description="Methyltransferase" evidence="1">
    <location>
        <begin position="296"/>
        <end position="478"/>
    </location>
</feature>
<proteinExistence type="predicted"/>
<gene>
    <name evidence="2" type="ORF">QR680_016235</name>
</gene>
<dbReference type="FunFam" id="3.40.50.720:FF:000084">
    <property type="entry name" value="Short-chain dehydrogenase reductase"/>
    <property type="match status" value="1"/>
</dbReference>
<dbReference type="InterPro" id="IPR029063">
    <property type="entry name" value="SAM-dependent_MTases_sf"/>
</dbReference>
<dbReference type="Gene3D" id="3.40.50.150">
    <property type="entry name" value="Vaccinia Virus protein VP39"/>
    <property type="match status" value="2"/>
</dbReference>
<name>A0AA39HAS5_9BILA</name>
<dbReference type="SUPFAM" id="SSF51735">
    <property type="entry name" value="NAD(P)-binding Rossmann-fold domains"/>
    <property type="match status" value="1"/>
</dbReference>
<dbReference type="InterPro" id="IPR025714">
    <property type="entry name" value="Methyltranfer_dom"/>
</dbReference>
<dbReference type="InterPro" id="IPR026913">
    <property type="entry name" value="METTL24"/>
</dbReference>
<dbReference type="NCBIfam" id="NF005559">
    <property type="entry name" value="PRK07231.1"/>
    <property type="match status" value="1"/>
</dbReference>
<dbReference type="Pfam" id="PF13383">
    <property type="entry name" value="Methyltransf_22"/>
    <property type="match status" value="2"/>
</dbReference>
<dbReference type="Proteomes" id="UP001175271">
    <property type="component" value="Unassembled WGS sequence"/>
</dbReference>
<keyword evidence="3" id="KW-1185">Reference proteome</keyword>
<dbReference type="PRINTS" id="PR00081">
    <property type="entry name" value="GDHRDH"/>
</dbReference>
<dbReference type="InterPro" id="IPR036291">
    <property type="entry name" value="NAD(P)-bd_dom_sf"/>
</dbReference>
<dbReference type="PRINTS" id="PR00080">
    <property type="entry name" value="SDRFAMILY"/>
</dbReference>
<sequence>MVRRVFCITFLVLLAISTITVLIYSKKATRLYSNVLNEIFCDEKEDAVPIQILEIYRKQVEGRKILLQLHNTATTYFDNLYNVAAPEVFCPGLVRIGDLSDGGKWICSPHLLPNPCVIYSLGINNEFSFDAEIYEMSKCQIHAFDKDEMRPETVQFYHRINATLDKAMITKETNVSAAAYSFTDVVQMYKPKRIDVLKIDIEGGEYDVATQIATTPICQILIELHWKPYSMVTLLKTLSSHNFYLFHHEINGGIFCNDNEQVIPVKVIDIYRRQIEGRRALLQKHTNATTRFRNIYNVAAPEVFCPGLVRIGDLSDGGKWICSPHMIPHPCIIYSLGINNEFSFDSEIYEIAKCQIHAFDKDDMPDETVEFYQRINATLKKAMIAKKTNVSASNYTFTDVVQMYKPQRIDVLKIDIEGGEYDVAEQIAATPICQILVELHWKPLSMVSFLKTLSQQNFFLFHHEINGDYIEASEFSLIHESCFRAYGINVIYGNQNITPSDRLCQCVMPKFSGKVAIVTGSSNGIGRATAILLASEGAAVTLHGRSGDDLKETERIISSLGVPSERILSVQGDVQSDVTQKALVEKTIAKFGRIDILVNNAGLALKSDADQKSLEFYELLHDVNVKSMIKLVLLVEPHLEKTKGVIVNTSSVAALLPRPKMLYYSMSRAAEDHYMRSRTHELAKKGIRINNVNPGVTRTHLFARDGMSKDQENEFIKKLETKVPMGRAGKPEEIAKAICFLASDDASYITGITLPVDGGACQFAHL</sequence>
<dbReference type="InterPro" id="IPR002347">
    <property type="entry name" value="SDR_fam"/>
</dbReference>
<evidence type="ECO:0000259" key="1">
    <source>
        <dbReference type="Pfam" id="PF13383"/>
    </source>
</evidence>
<dbReference type="PANTHER" id="PTHR32026:SF27">
    <property type="entry name" value="METHYLTRANSFERASE FKBM DOMAIN-CONTAINING PROTEIN-RELATED"/>
    <property type="match status" value="1"/>
</dbReference>
<dbReference type="AlphaFoldDB" id="A0AA39HAS5"/>
<evidence type="ECO:0000313" key="2">
    <source>
        <dbReference type="EMBL" id="KAK0402255.1"/>
    </source>
</evidence>
<organism evidence="2 3">
    <name type="scientific">Steinernema hermaphroditum</name>
    <dbReference type="NCBI Taxonomy" id="289476"/>
    <lineage>
        <taxon>Eukaryota</taxon>
        <taxon>Metazoa</taxon>
        <taxon>Ecdysozoa</taxon>
        <taxon>Nematoda</taxon>
        <taxon>Chromadorea</taxon>
        <taxon>Rhabditida</taxon>
        <taxon>Tylenchina</taxon>
        <taxon>Panagrolaimomorpha</taxon>
        <taxon>Strongyloidoidea</taxon>
        <taxon>Steinernematidae</taxon>
        <taxon>Steinernema</taxon>
    </lineage>
</organism>
<dbReference type="PANTHER" id="PTHR32026">
    <property type="entry name" value="METHYLTRANSFERASE-LIKE PROTEIN 24"/>
    <property type="match status" value="1"/>
</dbReference>
<dbReference type="Gene3D" id="3.40.50.720">
    <property type="entry name" value="NAD(P)-binding Rossmann-like Domain"/>
    <property type="match status" value="1"/>
</dbReference>
<dbReference type="SUPFAM" id="SSF53335">
    <property type="entry name" value="S-adenosyl-L-methionine-dependent methyltransferases"/>
    <property type="match status" value="2"/>
</dbReference>
<accession>A0AA39HAS5</accession>
<reference evidence="2" key="1">
    <citation type="submission" date="2023-06" db="EMBL/GenBank/DDBJ databases">
        <title>Genomic analysis of the entomopathogenic nematode Steinernema hermaphroditum.</title>
        <authorList>
            <person name="Schwarz E.M."/>
            <person name="Heppert J.K."/>
            <person name="Baniya A."/>
            <person name="Schwartz H.T."/>
            <person name="Tan C.-H."/>
            <person name="Antoshechkin I."/>
            <person name="Sternberg P.W."/>
            <person name="Goodrich-Blair H."/>
            <person name="Dillman A.R."/>
        </authorList>
    </citation>
    <scope>NUCLEOTIDE SEQUENCE</scope>
    <source>
        <strain evidence="2">PS9179</strain>
        <tissue evidence="2">Whole animal</tissue>
    </source>
</reference>